<sequence length="304" mass="34131">MSQAEIIDATDEEYFAMDALDQSQLKAFLKNPKEWAYDRLLGDHTPTDAMKFGTAFHAYLLNTSEVVCLDEGQTFQNKANKAWREAQEAMGNIVVSYKDMQLLKRMKQNIIDSRPDMYDLIGKGTCEQCIVWTDDNTGLELKAKPDLIPTGVDYLVDLKTASSASATDFHKHVIEYGYHIQASFYRQAVANCPAEAFQRTRRKPVAMQFWVFEKSGACDWQPFSISADNDVTKMAGMAISAALHGIAELRDKAEADGHYGKGIDAAARYALRNCGYDKSLKEVEFTAWDMSDAQNFAMYNDVVA</sequence>
<evidence type="ECO:0000313" key="3">
    <source>
        <dbReference type="Proteomes" id="UP000193377"/>
    </source>
</evidence>
<feature type="domain" description="Putative exodeoxyribonuclease 8 PDDEXK-like" evidence="1">
    <location>
        <begin position="23"/>
        <end position="224"/>
    </location>
</feature>
<organism evidence="2 3">
    <name type="scientific">Bifidobacterium adolescentis</name>
    <dbReference type="NCBI Taxonomy" id="1680"/>
    <lineage>
        <taxon>Bacteria</taxon>
        <taxon>Bacillati</taxon>
        <taxon>Actinomycetota</taxon>
        <taxon>Actinomycetes</taxon>
        <taxon>Bifidobacteriales</taxon>
        <taxon>Bifidobacteriaceae</taxon>
        <taxon>Bifidobacterium</taxon>
    </lineage>
</organism>
<dbReference type="InterPro" id="IPR024432">
    <property type="entry name" value="Put_RecE_PDDEXK-like_dom"/>
</dbReference>
<dbReference type="InterPro" id="IPR011604">
    <property type="entry name" value="PDDEXK-like_dom_sf"/>
</dbReference>
<dbReference type="Pfam" id="PF12684">
    <property type="entry name" value="DUF3799"/>
    <property type="match status" value="1"/>
</dbReference>
<reference evidence="2 3" key="1">
    <citation type="journal article" date="2016" name="Sci. Rep.">
        <title>Evaluation of genetic diversity among strains of the human gut commensal Bifidobacterium adolescentis.</title>
        <authorList>
            <person name="Duranti S."/>
            <person name="Milani C."/>
            <person name="Lugli G.A."/>
            <person name="Mancabelli L."/>
            <person name="Turroni F."/>
            <person name="Ferrario C."/>
            <person name="Mangifesta M."/>
            <person name="Viappiani A."/>
            <person name="Sanchez B."/>
            <person name="Margolles A."/>
            <person name="van Sinderen D."/>
            <person name="Ventura M."/>
        </authorList>
    </citation>
    <scope>NUCLEOTIDE SEQUENCE [LARGE SCALE GENOMIC DNA]</scope>
    <source>
        <strain evidence="2 3">487B</strain>
    </source>
</reference>
<dbReference type="AlphaFoldDB" id="A0A1X2YS68"/>
<dbReference type="EMBL" id="LNKD01000008">
    <property type="protein sequence ID" value="OSG84691.1"/>
    <property type="molecule type" value="Genomic_DNA"/>
</dbReference>
<evidence type="ECO:0000313" key="2">
    <source>
        <dbReference type="EMBL" id="OSG84691.1"/>
    </source>
</evidence>
<dbReference type="Proteomes" id="UP000193377">
    <property type="component" value="Unassembled WGS sequence"/>
</dbReference>
<comment type="caution">
    <text evidence="2">The sequence shown here is derived from an EMBL/GenBank/DDBJ whole genome shotgun (WGS) entry which is preliminary data.</text>
</comment>
<evidence type="ECO:0000259" key="1">
    <source>
        <dbReference type="Pfam" id="PF12684"/>
    </source>
</evidence>
<gene>
    <name evidence="2" type="ORF">B0487_2178</name>
</gene>
<name>A0A1X2YS68_BIFAD</name>
<dbReference type="Gene3D" id="3.90.320.10">
    <property type="match status" value="1"/>
</dbReference>
<accession>A0A1X2YS68</accession>
<dbReference type="RefSeq" id="WP_085393604.1">
    <property type="nucleotide sequence ID" value="NZ_LNKD01000008.1"/>
</dbReference>
<proteinExistence type="predicted"/>
<protein>
    <submittedName>
        <fullName evidence="2">Nuclease</fullName>
    </submittedName>
</protein>